<organism evidence="1 2">
    <name type="scientific">Brassica cretica</name>
    <name type="common">Mustard</name>
    <dbReference type="NCBI Taxonomy" id="69181"/>
    <lineage>
        <taxon>Eukaryota</taxon>
        <taxon>Viridiplantae</taxon>
        <taxon>Streptophyta</taxon>
        <taxon>Embryophyta</taxon>
        <taxon>Tracheophyta</taxon>
        <taxon>Spermatophyta</taxon>
        <taxon>Magnoliopsida</taxon>
        <taxon>eudicotyledons</taxon>
        <taxon>Gunneridae</taxon>
        <taxon>Pentapetalae</taxon>
        <taxon>rosids</taxon>
        <taxon>malvids</taxon>
        <taxon>Brassicales</taxon>
        <taxon>Brassicaceae</taxon>
        <taxon>Brassiceae</taxon>
        <taxon>Brassica</taxon>
    </lineage>
</organism>
<evidence type="ECO:0000313" key="1">
    <source>
        <dbReference type="EMBL" id="KAF3580413.1"/>
    </source>
</evidence>
<sequence>MSAKPPLLETMKLRLRLSRNDYGTRCVHLSRMEHHRHRPLDGLNDVSSAQLDHAKSDLYSFVFSIHSILRPLLQF</sequence>
<dbReference type="Proteomes" id="UP000266723">
    <property type="component" value="Unassembled WGS sequence"/>
</dbReference>
<name>A0ABQ7DQY4_BRACR</name>
<gene>
    <name evidence="1" type="ORF">DY000_02028686</name>
</gene>
<keyword evidence="2" id="KW-1185">Reference proteome</keyword>
<reference evidence="1 2" key="1">
    <citation type="journal article" date="2020" name="BMC Genomics">
        <title>Intraspecific diversification of the crop wild relative Brassica cretica Lam. using demographic model selection.</title>
        <authorList>
            <person name="Kioukis A."/>
            <person name="Michalopoulou V.A."/>
            <person name="Briers L."/>
            <person name="Pirintsos S."/>
            <person name="Studholme D.J."/>
            <person name="Pavlidis P."/>
            <person name="Sarris P.F."/>
        </authorList>
    </citation>
    <scope>NUCLEOTIDE SEQUENCE [LARGE SCALE GENOMIC DNA]</scope>
    <source>
        <strain evidence="2">cv. PFS-1207/04</strain>
    </source>
</reference>
<accession>A0ABQ7DQY4</accession>
<dbReference type="EMBL" id="QGKV02000649">
    <property type="protein sequence ID" value="KAF3580413.1"/>
    <property type="molecule type" value="Genomic_DNA"/>
</dbReference>
<comment type="caution">
    <text evidence="1">The sequence shown here is derived from an EMBL/GenBank/DDBJ whole genome shotgun (WGS) entry which is preliminary data.</text>
</comment>
<evidence type="ECO:0000313" key="2">
    <source>
        <dbReference type="Proteomes" id="UP000266723"/>
    </source>
</evidence>
<protein>
    <submittedName>
        <fullName evidence="1">Uncharacterized protein</fullName>
    </submittedName>
</protein>
<proteinExistence type="predicted"/>